<feature type="compositionally biased region" description="Low complexity" evidence="2">
    <location>
        <begin position="1"/>
        <end position="11"/>
    </location>
</feature>
<dbReference type="Pfam" id="PF00995">
    <property type="entry name" value="Sec1"/>
    <property type="match status" value="1"/>
</dbReference>
<feature type="region of interest" description="Disordered" evidence="2">
    <location>
        <begin position="372"/>
        <end position="406"/>
    </location>
</feature>
<organism evidence="3 4">
    <name type="scientific">Pseudo-nitzschia multistriata</name>
    <dbReference type="NCBI Taxonomy" id="183589"/>
    <lineage>
        <taxon>Eukaryota</taxon>
        <taxon>Sar</taxon>
        <taxon>Stramenopiles</taxon>
        <taxon>Ochrophyta</taxon>
        <taxon>Bacillariophyta</taxon>
        <taxon>Bacillariophyceae</taxon>
        <taxon>Bacillariophycidae</taxon>
        <taxon>Bacillariales</taxon>
        <taxon>Bacillariaceae</taxon>
        <taxon>Pseudo-nitzschia</taxon>
    </lineage>
</organism>
<comment type="similarity">
    <text evidence="1">Belongs to the STXBP/unc-18/SEC1 family.</text>
</comment>
<evidence type="ECO:0000313" key="4">
    <source>
        <dbReference type="Proteomes" id="UP000291116"/>
    </source>
</evidence>
<dbReference type="OrthoDB" id="10262287at2759"/>
<accession>A0A448ZBH3</accession>
<dbReference type="InterPro" id="IPR027482">
    <property type="entry name" value="Sec1-like_dom2"/>
</dbReference>
<evidence type="ECO:0000313" key="3">
    <source>
        <dbReference type="EMBL" id="VEU39407.1"/>
    </source>
</evidence>
<dbReference type="InterPro" id="IPR043127">
    <property type="entry name" value="Sec-1-like_dom3a"/>
</dbReference>
<dbReference type="InterPro" id="IPR036045">
    <property type="entry name" value="Sec1-like_sf"/>
</dbReference>
<dbReference type="AlphaFoldDB" id="A0A448ZBH3"/>
<feature type="compositionally biased region" description="Acidic residues" evidence="2">
    <location>
        <begin position="376"/>
        <end position="405"/>
    </location>
</feature>
<dbReference type="PANTHER" id="PTHR11679">
    <property type="entry name" value="VESICLE PROTEIN SORTING-ASSOCIATED"/>
    <property type="match status" value="1"/>
</dbReference>
<feature type="region of interest" description="Disordered" evidence="2">
    <location>
        <begin position="1"/>
        <end position="25"/>
    </location>
</feature>
<dbReference type="GO" id="GO:0016192">
    <property type="term" value="P:vesicle-mediated transport"/>
    <property type="evidence" value="ECO:0007669"/>
    <property type="project" value="InterPro"/>
</dbReference>
<dbReference type="Gene3D" id="1.25.40.850">
    <property type="match status" value="1"/>
</dbReference>
<protein>
    <submittedName>
        <fullName evidence="3">Uncharacterized protein</fullName>
    </submittedName>
</protein>
<keyword evidence="4" id="KW-1185">Reference proteome</keyword>
<dbReference type="Gene3D" id="3.40.50.1910">
    <property type="match status" value="2"/>
</dbReference>
<feature type="region of interest" description="Disordered" evidence="2">
    <location>
        <begin position="100"/>
        <end position="125"/>
    </location>
</feature>
<reference evidence="3 4" key="1">
    <citation type="submission" date="2019-01" db="EMBL/GenBank/DDBJ databases">
        <authorList>
            <person name="Ferrante I. M."/>
        </authorList>
    </citation>
    <scope>NUCLEOTIDE SEQUENCE [LARGE SCALE GENOMIC DNA]</scope>
    <source>
        <strain evidence="3 4">B856</strain>
    </source>
</reference>
<dbReference type="InterPro" id="IPR043155">
    <property type="entry name" value="VPS33_dom3b"/>
</dbReference>
<dbReference type="Gene3D" id="3.90.830.10">
    <property type="entry name" value="Syntaxin Binding Protein 1, Chain A, domain 2"/>
    <property type="match status" value="1"/>
</dbReference>
<gene>
    <name evidence="3" type="ORF">PSNMU_V1.4_AUG-EV-PASAV3_0062550</name>
</gene>
<dbReference type="SUPFAM" id="SSF56815">
    <property type="entry name" value="Sec1/munc18-like (SM) proteins"/>
    <property type="match status" value="1"/>
</dbReference>
<proteinExistence type="inferred from homology"/>
<dbReference type="Proteomes" id="UP000291116">
    <property type="component" value="Unassembled WGS sequence"/>
</dbReference>
<feature type="region of interest" description="Disordered" evidence="2">
    <location>
        <begin position="773"/>
        <end position="804"/>
    </location>
</feature>
<feature type="compositionally biased region" description="Polar residues" evidence="2">
    <location>
        <begin position="476"/>
        <end position="489"/>
    </location>
</feature>
<evidence type="ECO:0000256" key="1">
    <source>
        <dbReference type="ARBA" id="ARBA00009884"/>
    </source>
</evidence>
<sequence>MSSAAALSSSRAGDESDHVILPPPTALNPIPSLPAALRIDNKERFLELLLKHPCSDGVDIPSAVEYGTTADASFRQLLVFGKDSLRTLLMRQVLQDPHTRTFGKTGGAKGSAAASKNKNWDDSTSFPLPRSLQTNVVGTKVLMKQKTTSTNANDHANANDYTALRQPRSRTTWLGAEELSANASGAVSNSQKDEDLFRHPDELFQHVDVISYFLRPWDIDQTMAVIGRIKGCALNAVAVASEGTNDGTGLTRTHKQHHRIVYVPQITALCAQVLKDHRVYNPSSPKGSSSVSVCSLQLDLFPLETDLISLEYEDTLKEAGNVGGTPSGMIETTSRALRKLQDAVGRIPRIQSLGIWGEEVLAKLLNETVDERYADEKEENGEEKISEDEENDGDEDADHDFENDDNGTAMMLLDRRLDMVTPMVTPLTYEGLLDELVGIDCGFIGIAEQIINPSEDEEESGDGKKKKEDNKKSNNPFETDSSPTTSSNPFDDDAPDAIEDTKIVTLGVHAGDSLFAEVRDQHVEQFGSFLQNQAVALKESHANFTSRETKKDLNEIHTFVKQIPIFTQSLRSLTNHIHLAELIKATTEDVAFRDQWNSERAMIEGESCYDILEERIFENYPPYKLLRLLCLQSLTSGGIKANRYDQLKQYIVQVYGYEFLSILHDLETMGWIKKMEGNLATNFVMDSANRSLFQNIKRNLILIHAEVNTVKPDDVSYVSSGYAPLTVRLIQSAMQGWHTPDKEDILRDLFQMMASNNSGSGGNGRLLDVRQTYPPRDLPTTLRKQRQSKSSSRLEPLGAYGKKRTNSKKKPTLIVVYLGGITFMEIAALRFLSNRETFPYHIVVVTTRVLNGSKLIQQMG</sequence>
<feature type="compositionally biased region" description="Basic and acidic residues" evidence="2">
    <location>
        <begin position="461"/>
        <end position="472"/>
    </location>
</feature>
<name>A0A448ZBH3_9STRA</name>
<evidence type="ECO:0000256" key="2">
    <source>
        <dbReference type="SAM" id="MobiDB-lite"/>
    </source>
</evidence>
<dbReference type="InterPro" id="IPR001619">
    <property type="entry name" value="Sec1-like"/>
</dbReference>
<feature type="region of interest" description="Disordered" evidence="2">
    <location>
        <begin position="452"/>
        <end position="496"/>
    </location>
</feature>
<dbReference type="EMBL" id="CAACVS010000221">
    <property type="protein sequence ID" value="VEU39407.1"/>
    <property type="molecule type" value="Genomic_DNA"/>
</dbReference>